<name>A0A7W6KMQ3_9HYPH</name>
<evidence type="ECO:0000313" key="4">
    <source>
        <dbReference type="Proteomes" id="UP000530571"/>
    </source>
</evidence>
<dbReference type="InterPro" id="IPR005135">
    <property type="entry name" value="Endo/exonuclease/phosphatase"/>
</dbReference>
<keyword evidence="3" id="KW-0269">Exonuclease</keyword>
<dbReference type="Proteomes" id="UP000530571">
    <property type="component" value="Unassembled WGS sequence"/>
</dbReference>
<dbReference type="GO" id="GO:0004527">
    <property type="term" value="F:exonuclease activity"/>
    <property type="evidence" value="ECO:0007669"/>
    <property type="project" value="UniProtKB-KW"/>
</dbReference>
<dbReference type="GO" id="GO:0004519">
    <property type="term" value="F:endonuclease activity"/>
    <property type="evidence" value="ECO:0007669"/>
    <property type="project" value="UniProtKB-KW"/>
</dbReference>
<feature type="domain" description="Endonuclease/exonuclease/phosphatase" evidence="2">
    <location>
        <begin position="141"/>
        <end position="416"/>
    </location>
</feature>
<feature type="chain" id="PRO_5030930398" evidence="1">
    <location>
        <begin position="23"/>
        <end position="429"/>
    </location>
</feature>
<dbReference type="PANTHER" id="PTHR42834">
    <property type="entry name" value="ENDONUCLEASE/EXONUCLEASE/PHOSPHATASE FAMILY PROTEIN (AFU_ORTHOLOGUE AFUA_3G09210)"/>
    <property type="match status" value="1"/>
</dbReference>
<keyword evidence="4" id="KW-1185">Reference proteome</keyword>
<protein>
    <submittedName>
        <fullName evidence="3">Endonuclease/exonuclease/phosphatase family metal-dependent hydrolase</fullName>
    </submittedName>
</protein>
<evidence type="ECO:0000313" key="3">
    <source>
        <dbReference type="EMBL" id="MBB4123975.1"/>
    </source>
</evidence>
<keyword evidence="3" id="KW-0255">Endonuclease</keyword>
<accession>A0A7W6KMQ3</accession>
<dbReference type="RefSeq" id="WP_183489953.1">
    <property type="nucleotide sequence ID" value="NZ_JACIDZ010000015.1"/>
</dbReference>
<dbReference type="SUPFAM" id="SSF56219">
    <property type="entry name" value="DNase I-like"/>
    <property type="match status" value="1"/>
</dbReference>
<evidence type="ECO:0000259" key="2">
    <source>
        <dbReference type="Pfam" id="PF03372"/>
    </source>
</evidence>
<keyword evidence="3" id="KW-0378">Hydrolase</keyword>
<reference evidence="3 4" key="1">
    <citation type="submission" date="2020-08" db="EMBL/GenBank/DDBJ databases">
        <title>Genomic Encyclopedia of Type Strains, Phase IV (KMG-IV): sequencing the most valuable type-strain genomes for metagenomic binning, comparative biology and taxonomic classification.</title>
        <authorList>
            <person name="Goeker M."/>
        </authorList>
    </citation>
    <scope>NUCLEOTIDE SEQUENCE [LARGE SCALE GENOMIC DNA]</scope>
    <source>
        <strain evidence="3 4">DSM 28101</strain>
    </source>
</reference>
<dbReference type="EMBL" id="JACIDZ010000015">
    <property type="protein sequence ID" value="MBB4123975.1"/>
    <property type="molecule type" value="Genomic_DNA"/>
</dbReference>
<keyword evidence="3" id="KW-0540">Nuclease</keyword>
<dbReference type="Gene3D" id="3.60.10.10">
    <property type="entry name" value="Endonuclease/exonuclease/phosphatase"/>
    <property type="match status" value="1"/>
</dbReference>
<dbReference type="Pfam" id="PF03372">
    <property type="entry name" value="Exo_endo_phos"/>
    <property type="match status" value="1"/>
</dbReference>
<feature type="signal peptide" evidence="1">
    <location>
        <begin position="1"/>
        <end position="22"/>
    </location>
</feature>
<gene>
    <name evidence="3" type="ORF">GGR30_003924</name>
</gene>
<sequence length="429" mass="47394">MRRYLVAALWAVIILFPLLASAQELTVGNRVVLHPTSPLGVPLHSESRSSMFGRGIDGAEGEIKETAHGGRWLRVQIDDGPLAWIIKKYIEPARSSMGKPKAMPGEVEAITDVFESPGKCEEAVWSGERLNGNLDQNLRIATWNIRWFPVGDPRRPGKETDLAWLSCALAYIQPDILALQEITATREADVAWAAVTDGLEAFLGGDWRIDLQECGGEHVQHVGFLYNAERVSLSEPFDAWQMNGAAEDDAHPCQNNLRPGRAAYARAIGGGVDFHIVALHSDSGTSARDFDHRQETVERLDNLSEHLRSIQNDSDIIVLGDFNTMGADDRMNAAEEIEFLRRKITGEAPGFRLVEPQLRCSEYFRGACGWLDHIIIAEPMEEAREVQARLSGYCSKLNGAPFGSSEPPAYRQLSDHCPLVVDISAADID</sequence>
<comment type="caution">
    <text evidence="3">The sequence shown here is derived from an EMBL/GenBank/DDBJ whole genome shotgun (WGS) entry which is preliminary data.</text>
</comment>
<keyword evidence="1" id="KW-0732">Signal</keyword>
<proteinExistence type="predicted"/>
<dbReference type="InterPro" id="IPR036691">
    <property type="entry name" value="Endo/exonu/phosph_ase_sf"/>
</dbReference>
<evidence type="ECO:0000256" key="1">
    <source>
        <dbReference type="SAM" id="SignalP"/>
    </source>
</evidence>
<dbReference type="PANTHER" id="PTHR42834:SF1">
    <property type="entry name" value="ENDONUCLEASE_EXONUCLEASE_PHOSPHATASE FAMILY PROTEIN (AFU_ORTHOLOGUE AFUA_3G09210)"/>
    <property type="match status" value="1"/>
</dbReference>
<dbReference type="AlphaFoldDB" id="A0A7W6KMQ3"/>
<organism evidence="3 4">
    <name type="scientific">Martelella radicis</name>
    <dbReference type="NCBI Taxonomy" id="1397476"/>
    <lineage>
        <taxon>Bacteria</taxon>
        <taxon>Pseudomonadati</taxon>
        <taxon>Pseudomonadota</taxon>
        <taxon>Alphaproteobacteria</taxon>
        <taxon>Hyphomicrobiales</taxon>
        <taxon>Aurantimonadaceae</taxon>
        <taxon>Martelella</taxon>
    </lineage>
</organism>